<dbReference type="InterPro" id="IPR017452">
    <property type="entry name" value="GPCR_Rhodpsn_7TM"/>
</dbReference>
<gene>
    <name evidence="10" type="primary">LOC112049119</name>
</gene>
<dbReference type="PANTHER" id="PTHR24241:SF185">
    <property type="entry name" value="G-PROTEIN COUPLED RECEPTORS FAMILY 1 PROFILE DOMAIN-CONTAINING PROTEIN"/>
    <property type="match status" value="1"/>
</dbReference>
<feature type="transmembrane region" description="Helical" evidence="7">
    <location>
        <begin position="190"/>
        <end position="212"/>
    </location>
</feature>
<feature type="transmembrane region" description="Helical" evidence="7">
    <location>
        <begin position="37"/>
        <end position="60"/>
    </location>
</feature>
<keyword evidence="2" id="KW-1003">Cell membrane</keyword>
<keyword evidence="3 7" id="KW-0812">Transmembrane</keyword>
<dbReference type="CDD" id="cd00637">
    <property type="entry name" value="7tm_classA_rhodopsin-like"/>
    <property type="match status" value="1"/>
</dbReference>
<protein>
    <submittedName>
        <fullName evidence="10">Uncharacterized protein LOC112049119</fullName>
    </submittedName>
</protein>
<organism evidence="9 10">
    <name type="scientific">Bicyclus anynana</name>
    <name type="common">Squinting bush brown butterfly</name>
    <dbReference type="NCBI Taxonomy" id="110368"/>
    <lineage>
        <taxon>Eukaryota</taxon>
        <taxon>Metazoa</taxon>
        <taxon>Ecdysozoa</taxon>
        <taxon>Arthropoda</taxon>
        <taxon>Hexapoda</taxon>
        <taxon>Insecta</taxon>
        <taxon>Pterygota</taxon>
        <taxon>Neoptera</taxon>
        <taxon>Endopterygota</taxon>
        <taxon>Lepidoptera</taxon>
        <taxon>Glossata</taxon>
        <taxon>Ditrysia</taxon>
        <taxon>Papilionoidea</taxon>
        <taxon>Nymphalidae</taxon>
        <taxon>Satyrinae</taxon>
        <taxon>Satyrini</taxon>
        <taxon>Mycalesina</taxon>
        <taxon>Bicyclus</taxon>
    </lineage>
</organism>
<sequence length="356" mass="41023">MSELTHISARLALNATDPEIIYSPLMLSSAYPRVQRFMFVLLCCFIGSVLNGFFIASVVMADIRRTVGYIHLLIVGMADFMVTFLVMGTSSVILLSNKWDTPNVCKVLQIIVETALYITNVSFMLFATELFIWISGSRACMKVITTRRTKILNVASVIVSYILACVGVLYDLDYDYCNRKHFGNITFRIWTATLFYLIPGTTTFSKLLVGVYQLKYITHTDIRFRRTASYPNMCSYTVLALIAYLTFALSWLPYLIYITLEEPSDSHYYYAIWFALLRPVFQSAIYYIGDNYFRNNFIVLFNYFFRKRPLTVPRNRRRSRGQGRSVQAIELRRLAAGRGLTPLTRPILEITETRSL</sequence>
<keyword evidence="6" id="KW-0675">Receptor</keyword>
<evidence type="ECO:0000256" key="3">
    <source>
        <dbReference type="ARBA" id="ARBA00022692"/>
    </source>
</evidence>
<feature type="transmembrane region" description="Helical" evidence="7">
    <location>
        <begin position="233"/>
        <end position="256"/>
    </location>
</feature>
<dbReference type="SUPFAM" id="SSF81321">
    <property type="entry name" value="Family A G protein-coupled receptor-like"/>
    <property type="match status" value="1"/>
</dbReference>
<dbReference type="OrthoDB" id="5984709at2759"/>
<keyword evidence="5 7" id="KW-0472">Membrane</keyword>
<evidence type="ECO:0000313" key="10">
    <source>
        <dbReference type="RefSeq" id="XP_023942666.2"/>
    </source>
</evidence>
<evidence type="ECO:0000256" key="4">
    <source>
        <dbReference type="ARBA" id="ARBA00022989"/>
    </source>
</evidence>
<feature type="transmembrane region" description="Helical" evidence="7">
    <location>
        <begin position="268"/>
        <end position="288"/>
    </location>
</feature>
<accession>A0A6J1NHS5</accession>
<evidence type="ECO:0000256" key="6">
    <source>
        <dbReference type="ARBA" id="ARBA00023170"/>
    </source>
</evidence>
<name>A0A6J1NHS5_BICAN</name>
<evidence type="ECO:0000256" key="1">
    <source>
        <dbReference type="ARBA" id="ARBA00004651"/>
    </source>
</evidence>
<evidence type="ECO:0000256" key="7">
    <source>
        <dbReference type="SAM" id="Phobius"/>
    </source>
</evidence>
<dbReference type="PANTHER" id="PTHR24241">
    <property type="entry name" value="NEUROPEPTIDE RECEPTOR-RELATED G-PROTEIN COUPLED RECEPTOR"/>
    <property type="match status" value="1"/>
</dbReference>
<feature type="domain" description="G-protein coupled receptors family 1 profile" evidence="8">
    <location>
        <begin position="50"/>
        <end position="260"/>
    </location>
</feature>
<dbReference type="PROSITE" id="PS50262">
    <property type="entry name" value="G_PROTEIN_RECEP_F1_2"/>
    <property type="match status" value="1"/>
</dbReference>
<keyword evidence="4 7" id="KW-1133">Transmembrane helix</keyword>
<reference evidence="10" key="1">
    <citation type="submission" date="2025-08" db="UniProtKB">
        <authorList>
            <consortium name="RefSeq"/>
        </authorList>
    </citation>
    <scope>IDENTIFICATION</scope>
</reference>
<dbReference type="Proteomes" id="UP001652582">
    <property type="component" value="Chromosome Z"/>
</dbReference>
<proteinExistence type="predicted"/>
<evidence type="ECO:0000313" key="9">
    <source>
        <dbReference type="Proteomes" id="UP001652582"/>
    </source>
</evidence>
<evidence type="ECO:0000259" key="8">
    <source>
        <dbReference type="PROSITE" id="PS50262"/>
    </source>
</evidence>
<evidence type="ECO:0000256" key="2">
    <source>
        <dbReference type="ARBA" id="ARBA00022475"/>
    </source>
</evidence>
<feature type="transmembrane region" description="Helical" evidence="7">
    <location>
        <begin position="72"/>
        <end position="95"/>
    </location>
</feature>
<feature type="transmembrane region" description="Helical" evidence="7">
    <location>
        <begin position="151"/>
        <end position="170"/>
    </location>
</feature>
<keyword evidence="9" id="KW-1185">Reference proteome</keyword>
<dbReference type="RefSeq" id="XP_023942666.2">
    <property type="nucleotide sequence ID" value="XM_024086898.2"/>
</dbReference>
<comment type="subcellular location">
    <subcellularLocation>
        <location evidence="1">Cell membrane</location>
        <topology evidence="1">Multi-pass membrane protein</topology>
    </subcellularLocation>
</comment>
<dbReference type="Gene3D" id="1.20.1070.10">
    <property type="entry name" value="Rhodopsin 7-helix transmembrane proteins"/>
    <property type="match status" value="1"/>
</dbReference>
<dbReference type="GeneID" id="112049119"/>
<feature type="transmembrane region" description="Helical" evidence="7">
    <location>
        <begin position="115"/>
        <end position="139"/>
    </location>
</feature>
<evidence type="ECO:0000256" key="5">
    <source>
        <dbReference type="ARBA" id="ARBA00023136"/>
    </source>
</evidence>